<name>A0A3B1DUR1_9ZZZZ</name>
<protein>
    <recommendedName>
        <fullName evidence="2">SpoVT-AbrB domain-containing protein</fullName>
    </recommendedName>
</protein>
<gene>
    <name evidence="1" type="ORF">MNBD_UNCLBAC01-1931</name>
</gene>
<sequence length="55" mass="6108">MAILIKKLFKQGDGYAIDLPKEFTENVSGTEVIIEVNAGQIVIRRKEGFDNGKRG</sequence>
<dbReference type="AlphaFoldDB" id="A0A3B1DUR1"/>
<proteinExistence type="predicted"/>
<dbReference type="SUPFAM" id="SSF89447">
    <property type="entry name" value="AbrB/MazE/MraZ-like"/>
    <property type="match status" value="1"/>
</dbReference>
<evidence type="ECO:0008006" key="2">
    <source>
        <dbReference type="Google" id="ProtNLM"/>
    </source>
</evidence>
<accession>A0A3B1DUR1</accession>
<reference evidence="1" key="1">
    <citation type="submission" date="2018-06" db="EMBL/GenBank/DDBJ databases">
        <authorList>
            <person name="Zhirakovskaya E."/>
        </authorList>
    </citation>
    <scope>NUCLEOTIDE SEQUENCE</scope>
</reference>
<organism evidence="1">
    <name type="scientific">hydrothermal vent metagenome</name>
    <dbReference type="NCBI Taxonomy" id="652676"/>
    <lineage>
        <taxon>unclassified sequences</taxon>
        <taxon>metagenomes</taxon>
        <taxon>ecological metagenomes</taxon>
    </lineage>
</organism>
<dbReference type="EMBL" id="UOGJ01000067">
    <property type="protein sequence ID" value="VAX35625.1"/>
    <property type="molecule type" value="Genomic_DNA"/>
</dbReference>
<evidence type="ECO:0000313" key="1">
    <source>
        <dbReference type="EMBL" id="VAX35625.1"/>
    </source>
</evidence>
<dbReference type="InterPro" id="IPR037914">
    <property type="entry name" value="SpoVT-AbrB_sf"/>
</dbReference>